<dbReference type="InParanoid" id="A0A151GFI7"/>
<dbReference type="Pfam" id="PF05603">
    <property type="entry name" value="Hikeshi-like_N"/>
    <property type="match status" value="1"/>
</dbReference>
<dbReference type="GeneID" id="63720471"/>
<dbReference type="OrthoDB" id="10248398at2759"/>
<evidence type="ECO:0000313" key="5">
    <source>
        <dbReference type="Proteomes" id="UP000076580"/>
    </source>
</evidence>
<comment type="caution">
    <text evidence="4">The sequence shown here is derived from an EMBL/GenBank/DDBJ whole genome shotgun (WGS) entry which is preliminary data.</text>
</comment>
<dbReference type="GO" id="GO:0005634">
    <property type="term" value="C:nucleus"/>
    <property type="evidence" value="ECO:0007669"/>
    <property type="project" value="TreeGrafter"/>
</dbReference>
<name>A0A151GFI7_DRECN</name>
<feature type="domain" description="Hikeshi-like N-terminal" evidence="2">
    <location>
        <begin position="9"/>
        <end position="127"/>
    </location>
</feature>
<evidence type="ECO:0000259" key="2">
    <source>
        <dbReference type="Pfam" id="PF05603"/>
    </source>
</evidence>
<dbReference type="STRING" id="98403.A0A151GFI7"/>
<keyword evidence="5" id="KW-1185">Reference proteome</keyword>
<evidence type="ECO:0000259" key="3">
    <source>
        <dbReference type="Pfam" id="PF21057"/>
    </source>
</evidence>
<evidence type="ECO:0000313" key="4">
    <source>
        <dbReference type="EMBL" id="KYK55863.1"/>
    </source>
</evidence>
<dbReference type="InterPro" id="IPR008493">
    <property type="entry name" value="Hikeshi-like_N"/>
</dbReference>
<dbReference type="InterPro" id="IPR031318">
    <property type="entry name" value="OPI10"/>
</dbReference>
<dbReference type="GO" id="GO:0061608">
    <property type="term" value="F:nuclear import signal receptor activity"/>
    <property type="evidence" value="ECO:0007669"/>
    <property type="project" value="TreeGrafter"/>
</dbReference>
<dbReference type="RefSeq" id="XP_040655215.1">
    <property type="nucleotide sequence ID" value="XM_040805111.1"/>
</dbReference>
<comment type="similarity">
    <text evidence="1">Belongs to the OPI10 family.</text>
</comment>
<dbReference type="Proteomes" id="UP000076580">
    <property type="component" value="Chromosome 03"/>
</dbReference>
<dbReference type="FunCoup" id="A0A151GFI7">
    <property type="interactions" value="306"/>
</dbReference>
<dbReference type="GO" id="GO:0006606">
    <property type="term" value="P:protein import into nucleus"/>
    <property type="evidence" value="ECO:0007669"/>
    <property type="project" value="TreeGrafter"/>
</dbReference>
<gene>
    <name evidence="4" type="ORF">DCS_07828</name>
</gene>
<reference evidence="4 5" key="1">
    <citation type="journal article" date="2016" name="Sci. Rep.">
        <title>Insights into Adaptations to a Near-Obligate Nematode Endoparasitic Lifestyle from the Finished Genome of Drechmeria coniospora.</title>
        <authorList>
            <person name="Zhang L."/>
            <person name="Zhou Z."/>
            <person name="Guo Q."/>
            <person name="Fokkens L."/>
            <person name="Miskei M."/>
            <person name="Pocsi I."/>
            <person name="Zhang W."/>
            <person name="Chen M."/>
            <person name="Wang L."/>
            <person name="Sun Y."/>
            <person name="Donzelli B.G."/>
            <person name="Gibson D.M."/>
            <person name="Nelson D.R."/>
            <person name="Luo J.G."/>
            <person name="Rep M."/>
            <person name="Liu H."/>
            <person name="Yang S."/>
            <person name="Wang J."/>
            <person name="Krasnoff S.B."/>
            <person name="Xu Y."/>
            <person name="Molnar I."/>
            <person name="Lin M."/>
        </authorList>
    </citation>
    <scope>NUCLEOTIDE SEQUENCE [LARGE SCALE GENOMIC DNA]</scope>
    <source>
        <strain evidence="4 5">ARSEF 6962</strain>
    </source>
</reference>
<dbReference type="EMBL" id="LAYC01000003">
    <property type="protein sequence ID" value="KYK55863.1"/>
    <property type="molecule type" value="Genomic_DNA"/>
</dbReference>
<dbReference type="Pfam" id="PF21057">
    <property type="entry name" value="Hikeshi-like_C"/>
    <property type="match status" value="1"/>
</dbReference>
<evidence type="ECO:0000256" key="1">
    <source>
        <dbReference type="ARBA" id="ARBA00006623"/>
    </source>
</evidence>
<dbReference type="AlphaFoldDB" id="A0A151GFI7"/>
<organism evidence="4 5">
    <name type="scientific">Drechmeria coniospora</name>
    <name type="common">Nematophagous fungus</name>
    <name type="synonym">Meria coniospora</name>
    <dbReference type="NCBI Taxonomy" id="98403"/>
    <lineage>
        <taxon>Eukaryota</taxon>
        <taxon>Fungi</taxon>
        <taxon>Dikarya</taxon>
        <taxon>Ascomycota</taxon>
        <taxon>Pezizomycotina</taxon>
        <taxon>Sordariomycetes</taxon>
        <taxon>Hypocreomycetidae</taxon>
        <taxon>Hypocreales</taxon>
        <taxon>Ophiocordycipitaceae</taxon>
        <taxon>Drechmeria</taxon>
    </lineage>
</organism>
<proteinExistence type="inferred from homology"/>
<dbReference type="InterPro" id="IPR048364">
    <property type="entry name" value="Hikeshi-like_C"/>
</dbReference>
<dbReference type="GO" id="GO:0005829">
    <property type="term" value="C:cytosol"/>
    <property type="evidence" value="ECO:0007669"/>
    <property type="project" value="TreeGrafter"/>
</dbReference>
<sequence>MSNPLFGIVPAGLALITEPTSMPSQTSFTYALPTTKSFSHIVIFLLPNVTLPENTAAAIYIATANEVAAAAQTGAAPNFRFLGGIGPGKESAMFKVGGRQETNELVIGVSVEPAETVSRCLQELAAEKASNPSSSQQPATPALAQLIIQNAFNFLASFSGTVGPEGIEVVPLKAFEEWWRKFEARLRSDPTFLEKPPS</sequence>
<accession>A0A151GFI7</accession>
<feature type="domain" description="Hikeshi-like C-terminal" evidence="3">
    <location>
        <begin position="140"/>
        <end position="195"/>
    </location>
</feature>
<dbReference type="PANTHER" id="PTHR12925">
    <property type="entry name" value="HIKESHI FAMILY MEMBER"/>
    <property type="match status" value="1"/>
</dbReference>
<dbReference type="PANTHER" id="PTHR12925:SF0">
    <property type="entry name" value="PROTEIN HIKESHI"/>
    <property type="match status" value="1"/>
</dbReference>
<protein>
    <submittedName>
        <fullName evidence="4">Uncharacterized protein</fullName>
    </submittedName>
</protein>